<dbReference type="Pfam" id="PF17131">
    <property type="entry name" value="LolA_like"/>
    <property type="match status" value="1"/>
</dbReference>
<accession>A0A4R6UVJ9</accession>
<evidence type="ECO:0000256" key="1">
    <source>
        <dbReference type="SAM" id="SignalP"/>
    </source>
</evidence>
<sequence>MKKLLPNWVNVALTSALLALAIPAHASAEKGLEIAKEMKARDIGWGDSQAEMKMILTNKQGESSEREIRIQSLEVQQDGDKSLSIFDSPQDVKGTAFLSFSHAVGDDEQWLFLPALSRVKRISSSNKSGPFMGSEFAYEDLTSFEVPKYTYNYLRDENINGLDAYVIETIPVDKNSGYTRRVVWVDKAHYRVQKIEFYDRRNALLKTLTMTDYQQYLDKYWRPLNMLMVNHQTGKKTELNWSNFRFNTGLKDEDFNQNTLKRAR</sequence>
<comment type="caution">
    <text evidence="3">The sequence shown here is derived from an EMBL/GenBank/DDBJ whole genome shotgun (WGS) entry which is preliminary data.</text>
</comment>
<dbReference type="InterPro" id="IPR052944">
    <property type="entry name" value="Sporulation_related"/>
</dbReference>
<feature type="chain" id="PRO_5020409629" evidence="1">
    <location>
        <begin position="27"/>
        <end position="264"/>
    </location>
</feature>
<proteinExistence type="predicted"/>
<dbReference type="Proteomes" id="UP000295375">
    <property type="component" value="Unassembled WGS sequence"/>
</dbReference>
<dbReference type="RefSeq" id="WP_133589096.1">
    <property type="nucleotide sequence ID" value="NZ_CP037953.1"/>
</dbReference>
<evidence type="ECO:0000313" key="4">
    <source>
        <dbReference type="Proteomes" id="UP000295375"/>
    </source>
</evidence>
<protein>
    <submittedName>
        <fullName evidence="3">Outer membrane lipoprotein-sorting protein</fullName>
    </submittedName>
</protein>
<evidence type="ECO:0000259" key="2">
    <source>
        <dbReference type="Pfam" id="PF17131"/>
    </source>
</evidence>
<evidence type="ECO:0000313" key="3">
    <source>
        <dbReference type="EMBL" id="TDQ49475.1"/>
    </source>
</evidence>
<keyword evidence="3" id="KW-0449">Lipoprotein</keyword>
<reference evidence="3 4" key="1">
    <citation type="submission" date="2019-03" db="EMBL/GenBank/DDBJ databases">
        <title>Genomic Encyclopedia of Type Strains, Phase IV (KMG-IV): sequencing the most valuable type-strain genomes for metagenomic binning, comparative biology and taxonomic classification.</title>
        <authorList>
            <person name="Goeker M."/>
        </authorList>
    </citation>
    <scope>NUCLEOTIDE SEQUENCE [LARGE SCALE GENOMIC DNA]</scope>
    <source>
        <strain evidence="3 4">DSM 103792</strain>
    </source>
</reference>
<organism evidence="3 4">
    <name type="scientific">Permianibacter aggregans</name>
    <dbReference type="NCBI Taxonomy" id="1510150"/>
    <lineage>
        <taxon>Bacteria</taxon>
        <taxon>Pseudomonadati</taxon>
        <taxon>Pseudomonadota</taxon>
        <taxon>Gammaproteobacteria</taxon>
        <taxon>Pseudomonadales</taxon>
        <taxon>Pseudomonadaceae</taxon>
        <taxon>Permianibacter</taxon>
    </lineage>
</organism>
<dbReference type="CDD" id="cd16329">
    <property type="entry name" value="LolA_like"/>
    <property type="match status" value="1"/>
</dbReference>
<dbReference type="EMBL" id="SNYM01000004">
    <property type="protein sequence ID" value="TDQ49475.1"/>
    <property type="molecule type" value="Genomic_DNA"/>
</dbReference>
<feature type="domain" description="Uncharacterized protein TP-0789" evidence="2">
    <location>
        <begin position="79"/>
        <end position="262"/>
    </location>
</feature>
<keyword evidence="4" id="KW-1185">Reference proteome</keyword>
<dbReference type="InterPro" id="IPR033399">
    <property type="entry name" value="TP_0789-like"/>
</dbReference>
<dbReference type="PANTHER" id="PTHR37507">
    <property type="entry name" value="SPORULATION PROTEIN YDCC"/>
    <property type="match status" value="1"/>
</dbReference>
<dbReference type="PANTHER" id="PTHR37507:SF2">
    <property type="entry name" value="SPORULATION PROTEIN YDCC"/>
    <property type="match status" value="1"/>
</dbReference>
<dbReference type="OrthoDB" id="9803781at2"/>
<feature type="signal peptide" evidence="1">
    <location>
        <begin position="1"/>
        <end position="26"/>
    </location>
</feature>
<dbReference type="Gene3D" id="2.50.20.10">
    <property type="entry name" value="Lipoprotein localisation LolA/LolB/LppX"/>
    <property type="match status" value="1"/>
</dbReference>
<gene>
    <name evidence="3" type="ORF">EV696_104181</name>
</gene>
<keyword evidence="1" id="KW-0732">Signal</keyword>
<name>A0A4R6UVJ9_9GAMM</name>
<dbReference type="AlphaFoldDB" id="A0A4R6UVJ9"/>